<dbReference type="PANTHER" id="PTHR44835:SF1">
    <property type="entry name" value="PROTEIN O-GLCNAC TRANSFERASE"/>
    <property type="match status" value="1"/>
</dbReference>
<dbReference type="Pfam" id="PF13374">
    <property type="entry name" value="TPR_10"/>
    <property type="match status" value="1"/>
</dbReference>
<evidence type="ECO:0000259" key="9">
    <source>
        <dbReference type="Pfam" id="PF13844"/>
    </source>
</evidence>
<accession>R4WPG2</accession>
<dbReference type="KEGG" id="buo:BRPE64_CCDS04850"/>
<evidence type="ECO:0000256" key="5">
    <source>
        <dbReference type="ARBA" id="ARBA00022679"/>
    </source>
</evidence>
<evidence type="ECO:0000313" key="10">
    <source>
        <dbReference type="EMBL" id="BAN26568.1"/>
    </source>
</evidence>
<dbReference type="InterPro" id="IPR019734">
    <property type="entry name" value="TPR_rpt"/>
</dbReference>
<dbReference type="Gene3D" id="3.40.50.11380">
    <property type="match status" value="1"/>
</dbReference>
<dbReference type="Pfam" id="PF13181">
    <property type="entry name" value="TPR_8"/>
    <property type="match status" value="1"/>
</dbReference>
<dbReference type="GO" id="GO:0097363">
    <property type="term" value="F:protein O-acetylglucosaminyltransferase activity"/>
    <property type="evidence" value="ECO:0007669"/>
    <property type="project" value="UniProtKB-EC"/>
</dbReference>
<dbReference type="SUPFAM" id="SSF48452">
    <property type="entry name" value="TPR-like"/>
    <property type="match status" value="1"/>
</dbReference>
<dbReference type="HOGENOM" id="CLU_001721_4_0_4"/>
<evidence type="ECO:0000256" key="2">
    <source>
        <dbReference type="ARBA" id="ARBA00005386"/>
    </source>
</evidence>
<feature type="domain" description="O-GlcNAc transferase C-terminal" evidence="9">
    <location>
        <begin position="325"/>
        <end position="478"/>
    </location>
</feature>
<dbReference type="EC" id="2.4.1.255" evidence="3"/>
<keyword evidence="5" id="KW-0808">Transferase</keyword>
<evidence type="ECO:0000256" key="7">
    <source>
        <dbReference type="ARBA" id="ARBA00022803"/>
    </source>
</evidence>
<keyword evidence="4" id="KW-0328">Glycosyltransferase</keyword>
<comment type="pathway">
    <text evidence="1">Protein modification; protein glycosylation.</text>
</comment>
<gene>
    <name evidence="10" type="ORF">BRPE64_CCDS04850</name>
</gene>
<dbReference type="InterPro" id="IPR011990">
    <property type="entry name" value="TPR-like_helical_dom_sf"/>
</dbReference>
<dbReference type="PROSITE" id="PS50005">
    <property type="entry name" value="TPR"/>
    <property type="match status" value="2"/>
</dbReference>
<feature type="repeat" description="TPR" evidence="8">
    <location>
        <begin position="143"/>
        <end position="176"/>
    </location>
</feature>
<dbReference type="PROSITE" id="PS50176">
    <property type="entry name" value="ARM_REPEAT"/>
    <property type="match status" value="1"/>
</dbReference>
<organism evidence="10 11">
    <name type="scientific">Caballeronia insecticola</name>
    <dbReference type="NCBI Taxonomy" id="758793"/>
    <lineage>
        <taxon>Bacteria</taxon>
        <taxon>Pseudomonadati</taxon>
        <taxon>Pseudomonadota</taxon>
        <taxon>Betaproteobacteria</taxon>
        <taxon>Burkholderiales</taxon>
        <taxon>Burkholderiaceae</taxon>
        <taxon>Caballeronia</taxon>
    </lineage>
</organism>
<name>R4WPG2_9BURK</name>
<dbReference type="Gene3D" id="1.25.40.10">
    <property type="entry name" value="Tetratricopeptide repeat domain"/>
    <property type="match status" value="2"/>
</dbReference>
<reference evidence="10 11" key="1">
    <citation type="journal article" date="2013" name="Genome Announc.">
        <title>Complete Genome Sequence of Burkholderia sp. Strain RPE64, Bacterial Symbiont of the Bean Bug Riptortus pedestris.</title>
        <authorList>
            <person name="Shibata T.F."/>
            <person name="Maeda T."/>
            <person name="Nikoh N."/>
            <person name="Yamaguchi K."/>
            <person name="Oshima K."/>
            <person name="Hattori M."/>
            <person name="Nishiyama T."/>
            <person name="Hasebe M."/>
            <person name="Fukatsu T."/>
            <person name="Kikuchi Y."/>
            <person name="Shigenobu S."/>
        </authorList>
    </citation>
    <scope>NUCLEOTIDE SEQUENCE [LARGE SCALE GENOMIC DNA]</scope>
</reference>
<evidence type="ECO:0000256" key="3">
    <source>
        <dbReference type="ARBA" id="ARBA00011970"/>
    </source>
</evidence>
<dbReference type="PATRIC" id="fig|758793.3.peg.4800"/>
<proteinExistence type="inferred from homology"/>
<dbReference type="EMBL" id="AP013060">
    <property type="protein sequence ID" value="BAN26568.1"/>
    <property type="molecule type" value="Genomic_DNA"/>
</dbReference>
<keyword evidence="6" id="KW-0677">Repeat</keyword>
<dbReference type="RefSeq" id="WP_016347277.1">
    <property type="nucleotide sequence ID" value="NC_021288.1"/>
</dbReference>
<dbReference type="InterPro" id="IPR029489">
    <property type="entry name" value="OGT/SEC/SPY_C"/>
</dbReference>
<dbReference type="InterPro" id="IPR051939">
    <property type="entry name" value="Glycosyltr_41/O-GlcNAc_trsf"/>
</dbReference>
<dbReference type="STRING" id="758793.BRPE64_CCDS04850"/>
<reference evidence="10 11" key="2">
    <citation type="journal article" date="2018" name="Int. J. Syst. Evol. Microbiol.">
        <title>Burkholderia insecticola sp. nov., a gut symbiotic bacterium of the bean bug Riptortus pedestris.</title>
        <authorList>
            <person name="Takeshita K."/>
            <person name="Tamaki H."/>
            <person name="Ohbayashi T."/>
            <person name="Meng X.-Y."/>
            <person name="Sone T."/>
            <person name="Mitani Y."/>
            <person name="Peeters C."/>
            <person name="Kikuchi Y."/>
            <person name="Vandamme P."/>
        </authorList>
    </citation>
    <scope>NUCLEOTIDE SEQUENCE [LARGE SCALE GENOMIC DNA]</scope>
    <source>
        <strain evidence="10">RPE64</strain>
    </source>
</reference>
<dbReference type="AlphaFoldDB" id="R4WPG2"/>
<dbReference type="SUPFAM" id="SSF53756">
    <property type="entry name" value="UDP-Glycosyltransferase/glycogen phosphorylase"/>
    <property type="match status" value="1"/>
</dbReference>
<keyword evidence="7 8" id="KW-0802">TPR repeat</keyword>
<dbReference type="Proteomes" id="UP000013966">
    <property type="component" value="Chromosome 3"/>
</dbReference>
<dbReference type="PANTHER" id="PTHR44835">
    <property type="entry name" value="UDP-N-ACETYLGLUCOSAMINE--PEPTIDE N-ACETYLGLUCOSAMINYLTRANSFERASE SPINDLY-RELATED"/>
    <property type="match status" value="1"/>
</dbReference>
<dbReference type="Gene3D" id="3.40.50.2000">
    <property type="entry name" value="Glycogen Phosphorylase B"/>
    <property type="match status" value="1"/>
</dbReference>
<evidence type="ECO:0000256" key="6">
    <source>
        <dbReference type="ARBA" id="ARBA00022737"/>
    </source>
</evidence>
<dbReference type="Pfam" id="PF13844">
    <property type="entry name" value="Glyco_transf_41"/>
    <property type="match status" value="2"/>
</dbReference>
<dbReference type="OrthoDB" id="101857at2"/>
<dbReference type="SMART" id="SM00028">
    <property type="entry name" value="TPR"/>
    <property type="match status" value="6"/>
</dbReference>
<evidence type="ECO:0000256" key="4">
    <source>
        <dbReference type="ARBA" id="ARBA00022676"/>
    </source>
</evidence>
<dbReference type="InterPro" id="IPR000225">
    <property type="entry name" value="Armadillo"/>
</dbReference>
<sequence>MHALEQLNNLFRSATLEYSEGKFGKVLDTLAPLLHSSEAHPEVLNLAAVCLRRLNRYDEAERYLRSVIAAHPAHVDARCNLGNLLRDRHRIAEAEIEYGQALAIRPDHCKTLENLALLLEHDNRLAGAETILQQCLAIDSTNARIWNRLGDAQNTLGKCAEAEHAYRQADAIDPDNAKVLCDRGILFNQLHRTTEAKAAFERALRLSPDDLRGQIGLAVALHMSRQLIPAEAAYRKILERDPEESTALNNLSAILLDAGLLDEGMSLSERAVASAPDAALTHASLAYTLNFLSEDPQTVLHECRRWAQQHENPLLGQHRPHGNNRDPGRRLRIGYVSPDFSGHCQSLFMVPVLSNHDHDRFEIWCYSSVATPDAMTQRLADYVDVWRPVRQLSDERLAEQIREDQIDILVDLTMHMRDGRSTMFARKPAPVQVAWLAYPGTTGMRSIDYRITDPYIDPPGTDDRYAERSVRLPDTFWCYNPQSREKVQPLPALSAGHVTLGSLNNPCKLSDRTLRMWAGVMERVENARLLLLSRTLPPHDGLIGRLRSNGIDLRRVDFVPHQGRESYLQTYNRIDIALDTFPYNGHTTSLDALWMGVPVVTRAGPTVVGRAGLSLLSNLDLTGFVAHSDEAFVDIAVDLANDLPRLAQLRTTLRARMEMSPLMDGVRFTRNLEAAYRAMWREWCSIGDNDRV</sequence>
<keyword evidence="11" id="KW-1185">Reference proteome</keyword>
<evidence type="ECO:0000256" key="1">
    <source>
        <dbReference type="ARBA" id="ARBA00004922"/>
    </source>
</evidence>
<feature type="repeat" description="TPR" evidence="8">
    <location>
        <begin position="177"/>
        <end position="210"/>
    </location>
</feature>
<evidence type="ECO:0000256" key="8">
    <source>
        <dbReference type="PROSITE-ProRule" id="PRU00339"/>
    </source>
</evidence>
<evidence type="ECO:0000313" key="11">
    <source>
        <dbReference type="Proteomes" id="UP000013966"/>
    </source>
</evidence>
<comment type="similarity">
    <text evidence="2">Belongs to the glycosyltransferase 41 family. O-GlcNAc transferase subfamily.</text>
</comment>
<dbReference type="Pfam" id="PF13432">
    <property type="entry name" value="TPR_16"/>
    <property type="match status" value="3"/>
</dbReference>
<protein>
    <recommendedName>
        <fullName evidence="3">protein O-GlcNAc transferase</fullName>
        <ecNumber evidence="3">2.4.1.255</ecNumber>
    </recommendedName>
</protein>
<feature type="domain" description="O-GlcNAc transferase C-terminal" evidence="9">
    <location>
        <begin position="501"/>
        <end position="672"/>
    </location>
</feature>